<evidence type="ECO:0008006" key="3">
    <source>
        <dbReference type="Google" id="ProtNLM"/>
    </source>
</evidence>
<dbReference type="RefSeq" id="WP_343950268.1">
    <property type="nucleotide sequence ID" value="NZ_BAAAHQ010000011.1"/>
</dbReference>
<name>A0ABP3ZUS8_9ACTN</name>
<comment type="caution">
    <text evidence="1">The sequence shown here is derived from an EMBL/GenBank/DDBJ whole genome shotgun (WGS) entry which is preliminary data.</text>
</comment>
<dbReference type="EMBL" id="BAAAHQ010000011">
    <property type="protein sequence ID" value="GAA0926255.1"/>
    <property type="molecule type" value="Genomic_DNA"/>
</dbReference>
<dbReference type="Gene3D" id="3.30.559.30">
    <property type="entry name" value="Nonribosomal peptide synthetase, condensation domain"/>
    <property type="match status" value="1"/>
</dbReference>
<evidence type="ECO:0000313" key="1">
    <source>
        <dbReference type="EMBL" id="GAA0926255.1"/>
    </source>
</evidence>
<reference evidence="2" key="1">
    <citation type="journal article" date="2019" name="Int. J. Syst. Evol. Microbiol.">
        <title>The Global Catalogue of Microorganisms (GCM) 10K type strain sequencing project: providing services to taxonomists for standard genome sequencing and annotation.</title>
        <authorList>
            <consortium name="The Broad Institute Genomics Platform"/>
            <consortium name="The Broad Institute Genome Sequencing Center for Infectious Disease"/>
            <person name="Wu L."/>
            <person name="Ma J."/>
        </authorList>
    </citation>
    <scope>NUCLEOTIDE SEQUENCE [LARGE SCALE GENOMIC DNA]</scope>
    <source>
        <strain evidence="2">JCM 11136</strain>
    </source>
</reference>
<dbReference type="Proteomes" id="UP001501578">
    <property type="component" value="Unassembled WGS sequence"/>
</dbReference>
<protein>
    <recommendedName>
        <fullName evidence="3">Acyltransferase PapA5</fullName>
    </recommendedName>
</protein>
<keyword evidence="2" id="KW-1185">Reference proteome</keyword>
<sequence length="377" mass="39891">MTRLLEPSEVFHAFLDWQTGFEVEVPAQVTPDAAARALERLYAGFPRLAAGIGRTPDGFAFEPGSATVERRPDGARVHATLSAFDVDLSQPDVVRVAGRLHHALCDVTGILSMADELLGLLGAGPHADSIPPEVAREWPIAAETLFGPEQPADAVRATRLFYAQAGSPSLKPAQPISLTLSGERAKALDDRCDVSLTALIAATVAPLTHGDTDRVTIGVPVDCRVYIGTDRTVPVPPRAIGNGSHGALVPIARGSADVLATASAFDDELMDQLEAATPTAPFRDGRRYLPEHNGPAHLVVSNARGAARRFPRLADARKVIVLPEVSIPGMPMIAVNESPATRAVVITVIADPADHTSTDVRQIVDTLARALDGIGER</sequence>
<dbReference type="Gene3D" id="3.30.559.10">
    <property type="entry name" value="Chloramphenicol acetyltransferase-like domain"/>
    <property type="match status" value="1"/>
</dbReference>
<gene>
    <name evidence="1" type="ORF">GCM10009560_28150</name>
</gene>
<organism evidence="1 2">
    <name type="scientific">Nonomuraea longicatena</name>
    <dbReference type="NCBI Taxonomy" id="83682"/>
    <lineage>
        <taxon>Bacteria</taxon>
        <taxon>Bacillati</taxon>
        <taxon>Actinomycetota</taxon>
        <taxon>Actinomycetes</taxon>
        <taxon>Streptosporangiales</taxon>
        <taxon>Streptosporangiaceae</taxon>
        <taxon>Nonomuraea</taxon>
    </lineage>
</organism>
<dbReference type="InterPro" id="IPR023213">
    <property type="entry name" value="CAT-like_dom_sf"/>
</dbReference>
<accession>A0ABP3ZUS8</accession>
<proteinExistence type="predicted"/>
<evidence type="ECO:0000313" key="2">
    <source>
        <dbReference type="Proteomes" id="UP001501578"/>
    </source>
</evidence>
<dbReference type="SUPFAM" id="SSF52777">
    <property type="entry name" value="CoA-dependent acyltransferases"/>
    <property type="match status" value="1"/>
</dbReference>